<reference evidence="1 2" key="1">
    <citation type="journal article" date="2016" name="Front. Microbiol.">
        <title>Comparative Genomic Analysis Reveals a Diverse Repertoire of Genes Involved in Prokaryote-Eukaryote Interactions within the Pseudovibrio Genus.</title>
        <authorList>
            <person name="Romano S."/>
            <person name="Fernandez-Guerra A."/>
            <person name="Reen F.J."/>
            <person name="Glockner F.O."/>
            <person name="Crowley S.P."/>
            <person name="O'Sullivan O."/>
            <person name="Cotter P.D."/>
            <person name="Adams C."/>
            <person name="Dobson A.D."/>
            <person name="O'Gara F."/>
        </authorList>
    </citation>
    <scope>NUCLEOTIDE SEQUENCE [LARGE SCALE GENOMIC DNA]</scope>
    <source>
        <strain evidence="1 2">Ad2</strain>
    </source>
</reference>
<dbReference type="Proteomes" id="UP000076577">
    <property type="component" value="Unassembled WGS sequence"/>
</dbReference>
<sequence length="314" mass="35871">MAENTNIEWCDHTFNPWMGCTKISPACDNCYAEAMMQERLKKVKWGAKEPRQRTSSMNWKMPLKWDRDARITSTRPRVFCASLADVFDKEAPQEWREDLWSLIEATPHLDWLILTKRPQNIQKLCHWSYGTFPDNVWMGATVEDKASAAQRIKHLGQTPCKVRFLSCEPLMEPVDLTDIVGFCGERLNALTGYIHEHDSWVHSIDWVIAGGESGSRARPTHPDCFRSLRDQCAAAGVPFLFKQWGEWLPIERTPEIENKITMPGQNSGLWAWPDGTRDGWKNGIVSARLGKKTAGRLLDGIEHHQFPSPLKEAA</sequence>
<dbReference type="EMBL" id="LMCB01000030">
    <property type="protein sequence ID" value="KZL17631.1"/>
    <property type="molecule type" value="Genomic_DNA"/>
</dbReference>
<evidence type="ECO:0000313" key="1">
    <source>
        <dbReference type="EMBL" id="KZL17631.1"/>
    </source>
</evidence>
<dbReference type="InterPro" id="IPR011101">
    <property type="entry name" value="DUF5131"/>
</dbReference>
<dbReference type="AlphaFoldDB" id="A0A165XEG9"/>
<dbReference type="OrthoDB" id="9787478at2"/>
<comment type="caution">
    <text evidence="1">The sequence shown here is derived from an EMBL/GenBank/DDBJ whole genome shotgun (WGS) entry which is preliminary data.</text>
</comment>
<gene>
    <name evidence="1" type="ORF">PsAD2_02967</name>
</gene>
<dbReference type="PATRIC" id="fig|989403.3.peg.3182"/>
<dbReference type="RefSeq" id="WP_068007351.1">
    <property type="nucleotide sequence ID" value="NZ_FOFM01000010.1"/>
</dbReference>
<dbReference type="STRING" id="989403.SAMN05421798_110115"/>
<organism evidence="1 2">
    <name type="scientific">Pseudovibrio axinellae</name>
    <dbReference type="NCBI Taxonomy" id="989403"/>
    <lineage>
        <taxon>Bacteria</taxon>
        <taxon>Pseudomonadati</taxon>
        <taxon>Pseudomonadota</taxon>
        <taxon>Alphaproteobacteria</taxon>
        <taxon>Hyphomicrobiales</taxon>
        <taxon>Stappiaceae</taxon>
        <taxon>Pseudovibrio</taxon>
    </lineage>
</organism>
<protein>
    <submittedName>
        <fullName evidence="1">Phage protein Gp37/Gp68</fullName>
    </submittedName>
</protein>
<dbReference type="Pfam" id="PF07505">
    <property type="entry name" value="DUF5131"/>
    <property type="match status" value="1"/>
</dbReference>
<keyword evidence="2" id="KW-1185">Reference proteome</keyword>
<evidence type="ECO:0000313" key="2">
    <source>
        <dbReference type="Proteomes" id="UP000076577"/>
    </source>
</evidence>
<proteinExistence type="predicted"/>
<name>A0A165XEG9_9HYPH</name>
<accession>A0A165XEG9</accession>